<comment type="caution">
    <text evidence="2">The sequence shown here is derived from an EMBL/GenBank/DDBJ whole genome shotgun (WGS) entry which is preliminary data.</text>
</comment>
<dbReference type="EMBL" id="WVHS01000003">
    <property type="protein sequence ID" value="MXV16871.1"/>
    <property type="molecule type" value="Genomic_DNA"/>
</dbReference>
<dbReference type="GO" id="GO:0003677">
    <property type="term" value="F:DNA binding"/>
    <property type="evidence" value="ECO:0007669"/>
    <property type="project" value="InterPro"/>
</dbReference>
<organism evidence="2 3">
    <name type="scientific">Hufsiella ginkgonis</name>
    <dbReference type="NCBI Taxonomy" id="2695274"/>
    <lineage>
        <taxon>Bacteria</taxon>
        <taxon>Pseudomonadati</taxon>
        <taxon>Bacteroidota</taxon>
        <taxon>Sphingobacteriia</taxon>
        <taxon>Sphingobacteriales</taxon>
        <taxon>Sphingobacteriaceae</taxon>
        <taxon>Hufsiella</taxon>
    </lineage>
</organism>
<dbReference type="AlphaFoldDB" id="A0A7K1Y0W8"/>
<dbReference type="GO" id="GO:0006355">
    <property type="term" value="P:regulation of DNA-templated transcription"/>
    <property type="evidence" value="ECO:0007669"/>
    <property type="project" value="InterPro"/>
</dbReference>
<reference evidence="2 3" key="1">
    <citation type="submission" date="2019-11" db="EMBL/GenBank/DDBJ databases">
        <title>Pedobacter sp. HMF7056 Genome sequencing and assembly.</title>
        <authorList>
            <person name="Kang H."/>
            <person name="Kim H."/>
            <person name="Joh K."/>
        </authorList>
    </citation>
    <scope>NUCLEOTIDE SEQUENCE [LARGE SCALE GENOMIC DNA]</scope>
    <source>
        <strain evidence="2 3">HMF7056</strain>
    </source>
</reference>
<accession>A0A7K1Y0W8</accession>
<dbReference type="SUPFAM" id="SSF46894">
    <property type="entry name" value="C-terminal effector domain of the bipartite response regulators"/>
    <property type="match status" value="1"/>
</dbReference>
<protein>
    <recommendedName>
        <fullName evidence="1">HTH luxR-type domain-containing protein</fullName>
    </recommendedName>
</protein>
<sequence>MTLPNLIPGLVDKSVEFFGHNMEVYCIHDGRTIEYAAFPMWMREIIMQHMETNPHLVAAVRREKVDFSDFVKKYIYLVFGRIDGIPDIALDGSTNHEFFAFSKREIDILRLVHLTDKEIAERLFISRETVLSHWQNMRRSTGLNNKIQLAISASKRGII</sequence>
<proteinExistence type="predicted"/>
<feature type="domain" description="HTH luxR-type" evidence="1">
    <location>
        <begin position="94"/>
        <end position="157"/>
    </location>
</feature>
<dbReference type="InterPro" id="IPR000792">
    <property type="entry name" value="Tscrpt_reg_LuxR_C"/>
</dbReference>
<dbReference type="RefSeq" id="WP_160907841.1">
    <property type="nucleotide sequence ID" value="NZ_WVHS01000003.1"/>
</dbReference>
<dbReference type="Gene3D" id="1.10.10.10">
    <property type="entry name" value="Winged helix-like DNA-binding domain superfamily/Winged helix DNA-binding domain"/>
    <property type="match status" value="1"/>
</dbReference>
<name>A0A7K1Y0W8_9SPHI</name>
<evidence type="ECO:0000313" key="3">
    <source>
        <dbReference type="Proteomes" id="UP000451233"/>
    </source>
</evidence>
<dbReference type="SMART" id="SM00421">
    <property type="entry name" value="HTH_LUXR"/>
    <property type="match status" value="1"/>
</dbReference>
<dbReference type="PROSITE" id="PS50043">
    <property type="entry name" value="HTH_LUXR_2"/>
    <property type="match status" value="1"/>
</dbReference>
<dbReference type="Pfam" id="PF00196">
    <property type="entry name" value="GerE"/>
    <property type="match status" value="1"/>
</dbReference>
<dbReference type="InterPro" id="IPR016032">
    <property type="entry name" value="Sig_transdc_resp-reg_C-effctor"/>
</dbReference>
<gene>
    <name evidence="2" type="ORF">GS398_16340</name>
</gene>
<keyword evidence="3" id="KW-1185">Reference proteome</keyword>
<dbReference type="Proteomes" id="UP000451233">
    <property type="component" value="Unassembled WGS sequence"/>
</dbReference>
<evidence type="ECO:0000259" key="1">
    <source>
        <dbReference type="PROSITE" id="PS50043"/>
    </source>
</evidence>
<evidence type="ECO:0000313" key="2">
    <source>
        <dbReference type="EMBL" id="MXV16871.1"/>
    </source>
</evidence>
<dbReference type="CDD" id="cd06170">
    <property type="entry name" value="LuxR_C_like"/>
    <property type="match status" value="1"/>
</dbReference>
<dbReference type="InterPro" id="IPR036388">
    <property type="entry name" value="WH-like_DNA-bd_sf"/>
</dbReference>